<evidence type="ECO:0000313" key="1">
    <source>
        <dbReference type="EMBL" id="MFB9733106.1"/>
    </source>
</evidence>
<dbReference type="SUPFAM" id="SSF55144">
    <property type="entry name" value="LigT-like"/>
    <property type="match status" value="1"/>
</dbReference>
<reference evidence="1 2" key="1">
    <citation type="submission" date="2024-09" db="EMBL/GenBank/DDBJ databases">
        <authorList>
            <person name="Sun Q."/>
            <person name="Mori K."/>
        </authorList>
    </citation>
    <scope>NUCLEOTIDE SEQUENCE [LARGE SCALE GENOMIC DNA]</scope>
    <source>
        <strain evidence="1 2">JCM 12763</strain>
    </source>
</reference>
<sequence length="189" mass="20494">MSLPDTGASAWRGHSVLQVPVPPLEGWVRDRTAAYDPGFVSADPRFVHAHVTALGPFVDVLDDDVASRVAAVAAQVEPFPYRLARVATFPNGIVHLAPEPAGPFALLTALLVAEFPDHPPYAGEFAPEPHLTLDLVHGDVTEESTRARLDGLLPVEARADALDLAWWESGRCRLVRRWLLGRGARDVTS</sequence>
<organism evidence="1 2">
    <name type="scientific">Ornithinimicrobium kibberense</name>
    <dbReference type="NCBI Taxonomy" id="282060"/>
    <lineage>
        <taxon>Bacteria</taxon>
        <taxon>Bacillati</taxon>
        <taxon>Actinomycetota</taxon>
        <taxon>Actinomycetes</taxon>
        <taxon>Micrococcales</taxon>
        <taxon>Ornithinimicrobiaceae</taxon>
        <taxon>Ornithinimicrobium</taxon>
    </lineage>
</organism>
<dbReference type="EMBL" id="JBHMAX010000024">
    <property type="protein sequence ID" value="MFB9733106.1"/>
    <property type="molecule type" value="Genomic_DNA"/>
</dbReference>
<keyword evidence="1" id="KW-0436">Ligase</keyword>
<accession>A0ABV5V5P8</accession>
<protein>
    <submittedName>
        <fullName evidence="1">2'-5' RNA ligase family protein</fullName>
    </submittedName>
</protein>
<dbReference type="Proteomes" id="UP001589613">
    <property type="component" value="Unassembled WGS sequence"/>
</dbReference>
<evidence type="ECO:0000313" key="2">
    <source>
        <dbReference type="Proteomes" id="UP001589613"/>
    </source>
</evidence>
<dbReference type="InterPro" id="IPR009097">
    <property type="entry name" value="Cyclic_Pdiesterase"/>
</dbReference>
<proteinExistence type="predicted"/>
<dbReference type="GO" id="GO:0016874">
    <property type="term" value="F:ligase activity"/>
    <property type="evidence" value="ECO:0007669"/>
    <property type="project" value="UniProtKB-KW"/>
</dbReference>
<name>A0ABV5V5P8_9MICO</name>
<comment type="caution">
    <text evidence="1">The sequence shown here is derived from an EMBL/GenBank/DDBJ whole genome shotgun (WGS) entry which is preliminary data.</text>
</comment>
<dbReference type="Pfam" id="PF13563">
    <property type="entry name" value="2_5_RNA_ligase2"/>
    <property type="match status" value="1"/>
</dbReference>
<dbReference type="RefSeq" id="WP_238330356.1">
    <property type="nucleotide sequence ID" value="NZ_JBHMAX010000024.1"/>
</dbReference>
<dbReference type="Gene3D" id="3.90.1140.10">
    <property type="entry name" value="Cyclic phosphodiesterase"/>
    <property type="match status" value="1"/>
</dbReference>
<gene>
    <name evidence="1" type="ORF">ACFFN0_13735</name>
</gene>
<keyword evidence="2" id="KW-1185">Reference proteome</keyword>